<sequence length="167" mass="18273">MSETKTLVLNHKQIQQKIVRIAYEIYERNVGETALIFAGLTGMGHVLAGLIAEKLSEIAPIKVDLIAVSLDKSNPKLGEVRLSDKGPFGGKCIILVDDVLNTGKTLAYAMVPFLEDNVKQIEVAVLVNRSHKLFPVSPDYTGFELATTLSEHITVDLQPEASTVHLH</sequence>
<feature type="domain" description="Phosphoribosyltransferase" evidence="1">
    <location>
        <begin position="9"/>
        <end position="148"/>
    </location>
</feature>
<dbReference type="Gene3D" id="3.40.50.2020">
    <property type="match status" value="1"/>
</dbReference>
<accession>A0ABX0HBT4</accession>
<evidence type="ECO:0000313" key="2">
    <source>
        <dbReference type="EMBL" id="NHE59233.1"/>
    </source>
</evidence>
<protein>
    <submittedName>
        <fullName evidence="2">Phosphoribosyltransferase</fullName>
    </submittedName>
</protein>
<keyword evidence="3" id="KW-1185">Reference proteome</keyword>
<dbReference type="EMBL" id="JAANYN010000011">
    <property type="protein sequence ID" value="NHE59233.1"/>
    <property type="molecule type" value="Genomic_DNA"/>
</dbReference>
<dbReference type="Pfam" id="PF00156">
    <property type="entry name" value="Pribosyltran"/>
    <property type="match status" value="1"/>
</dbReference>
<keyword evidence="2" id="KW-0808">Transferase</keyword>
<evidence type="ECO:0000259" key="1">
    <source>
        <dbReference type="Pfam" id="PF00156"/>
    </source>
</evidence>
<dbReference type="GO" id="GO:0016757">
    <property type="term" value="F:glycosyltransferase activity"/>
    <property type="evidence" value="ECO:0007669"/>
    <property type="project" value="UniProtKB-KW"/>
</dbReference>
<dbReference type="CDD" id="cd06223">
    <property type="entry name" value="PRTases_typeI"/>
    <property type="match status" value="1"/>
</dbReference>
<dbReference type="Proteomes" id="UP000649799">
    <property type="component" value="Unassembled WGS sequence"/>
</dbReference>
<evidence type="ECO:0000313" key="3">
    <source>
        <dbReference type="Proteomes" id="UP000649799"/>
    </source>
</evidence>
<dbReference type="InterPro" id="IPR029057">
    <property type="entry name" value="PRTase-like"/>
</dbReference>
<reference evidence="2 3" key="1">
    <citation type="submission" date="2020-03" db="EMBL/GenBank/DDBJ databases">
        <title>Cyclobacterium plantarum sp. nov., a marine bacterium isolated from a coastal-marine wetland.</title>
        <authorList>
            <person name="Sanchez-Porro C."/>
            <person name="Ventosa A."/>
            <person name="Amoozegar M."/>
        </authorList>
    </citation>
    <scope>NUCLEOTIDE SEQUENCE [LARGE SCALE GENOMIC DNA]</scope>
    <source>
        <strain evidence="2 3">GBPx2</strain>
    </source>
</reference>
<dbReference type="PANTHER" id="PTHR11608">
    <property type="entry name" value="BIFUNCTIONAL PROTEIN PYRR"/>
    <property type="match status" value="1"/>
</dbReference>
<keyword evidence="2" id="KW-0328">Glycosyltransferase</keyword>
<dbReference type="RefSeq" id="WP_166150412.1">
    <property type="nucleotide sequence ID" value="NZ_JAANYN010000011.1"/>
</dbReference>
<gene>
    <name evidence="2" type="ORF">G9Q97_20680</name>
</gene>
<comment type="caution">
    <text evidence="2">The sequence shown here is derived from an EMBL/GenBank/DDBJ whole genome shotgun (WGS) entry which is preliminary data.</text>
</comment>
<proteinExistence type="predicted"/>
<dbReference type="PANTHER" id="PTHR11608:SF0">
    <property type="entry name" value="BIFUNCTIONAL PROTEIN PYRR"/>
    <property type="match status" value="1"/>
</dbReference>
<name>A0ABX0HBT4_9BACT</name>
<dbReference type="InterPro" id="IPR050137">
    <property type="entry name" value="PyrR_bifunctional"/>
</dbReference>
<organism evidence="2 3">
    <name type="scientific">Cyclobacterium plantarum</name>
    <dbReference type="NCBI Taxonomy" id="2716263"/>
    <lineage>
        <taxon>Bacteria</taxon>
        <taxon>Pseudomonadati</taxon>
        <taxon>Bacteroidota</taxon>
        <taxon>Cytophagia</taxon>
        <taxon>Cytophagales</taxon>
        <taxon>Cyclobacteriaceae</taxon>
        <taxon>Cyclobacterium</taxon>
    </lineage>
</organism>
<dbReference type="InterPro" id="IPR000836">
    <property type="entry name" value="PRTase_dom"/>
</dbReference>
<dbReference type="SUPFAM" id="SSF53271">
    <property type="entry name" value="PRTase-like"/>
    <property type="match status" value="1"/>
</dbReference>